<dbReference type="Gene3D" id="2.40.50.140">
    <property type="entry name" value="Nucleic acid-binding proteins"/>
    <property type="match status" value="1"/>
</dbReference>
<evidence type="ECO:0000256" key="4">
    <source>
        <dbReference type="ARBA" id="ARBA00022840"/>
    </source>
</evidence>
<keyword evidence="2" id="KW-0813">Transport</keyword>
<dbReference type="Proteomes" id="UP000617145">
    <property type="component" value="Unassembled WGS sequence"/>
</dbReference>
<keyword evidence="7" id="KW-1185">Reference proteome</keyword>
<dbReference type="GO" id="GO:0055052">
    <property type="term" value="C:ATP-binding cassette (ABC) transporter complex, substrate-binding subunit-containing"/>
    <property type="evidence" value="ECO:0007669"/>
    <property type="project" value="TreeGrafter"/>
</dbReference>
<evidence type="ECO:0000259" key="5">
    <source>
        <dbReference type="PROSITE" id="PS50893"/>
    </source>
</evidence>
<gene>
    <name evidence="6" type="primary">smoK</name>
    <name evidence="6" type="ORF">GCM10011415_07390</name>
</gene>
<dbReference type="SMART" id="SM00382">
    <property type="entry name" value="AAA"/>
    <property type="match status" value="1"/>
</dbReference>
<dbReference type="EMBL" id="BMJV01000001">
    <property type="protein sequence ID" value="GGG63489.1"/>
    <property type="molecule type" value="Genomic_DNA"/>
</dbReference>
<name>A0A8J3EF74_9RHOB</name>
<dbReference type="InterPro" id="IPR012340">
    <property type="entry name" value="NA-bd_OB-fold"/>
</dbReference>
<dbReference type="FunFam" id="3.40.50.300:FF:000042">
    <property type="entry name" value="Maltose/maltodextrin ABC transporter, ATP-binding protein"/>
    <property type="match status" value="1"/>
</dbReference>
<dbReference type="InterPro" id="IPR015855">
    <property type="entry name" value="ABC_transpr_MalK-like"/>
</dbReference>
<dbReference type="PANTHER" id="PTHR43875">
    <property type="entry name" value="MALTODEXTRIN IMPORT ATP-BINDING PROTEIN MSMX"/>
    <property type="match status" value="1"/>
</dbReference>
<dbReference type="Gene3D" id="2.40.50.100">
    <property type="match status" value="1"/>
</dbReference>
<proteinExistence type="inferred from homology"/>
<dbReference type="InterPro" id="IPR003439">
    <property type="entry name" value="ABC_transporter-like_ATP-bd"/>
</dbReference>
<feature type="domain" description="ABC transporter" evidence="5">
    <location>
        <begin position="4"/>
        <end position="234"/>
    </location>
</feature>
<dbReference type="Pfam" id="PF08402">
    <property type="entry name" value="TOBE_2"/>
    <property type="match status" value="1"/>
</dbReference>
<dbReference type="RefSeq" id="WP_188788844.1">
    <property type="nucleotide sequence ID" value="NZ_BMJV01000001.1"/>
</dbReference>
<keyword evidence="3" id="KW-0547">Nucleotide-binding</keyword>
<dbReference type="PROSITE" id="PS00211">
    <property type="entry name" value="ABC_TRANSPORTER_1"/>
    <property type="match status" value="1"/>
</dbReference>
<dbReference type="PROSITE" id="PS50893">
    <property type="entry name" value="ABC_TRANSPORTER_2"/>
    <property type="match status" value="1"/>
</dbReference>
<dbReference type="GO" id="GO:0005524">
    <property type="term" value="F:ATP binding"/>
    <property type="evidence" value="ECO:0007669"/>
    <property type="project" value="UniProtKB-KW"/>
</dbReference>
<keyword evidence="4 6" id="KW-0067">ATP-binding</keyword>
<dbReference type="PANTHER" id="PTHR43875:SF3">
    <property type="entry name" value="MALTOSE_MALTODEXTRIN IMPORT ATP-BINDING PROTEIN MALK"/>
    <property type="match status" value="1"/>
</dbReference>
<comment type="similarity">
    <text evidence="1">Belongs to the ABC transporter superfamily.</text>
</comment>
<comment type="caution">
    <text evidence="6">The sequence shown here is derived from an EMBL/GenBank/DDBJ whole genome shotgun (WGS) entry which is preliminary data.</text>
</comment>
<dbReference type="GO" id="GO:1990060">
    <property type="term" value="C:maltose transport complex"/>
    <property type="evidence" value="ECO:0007669"/>
    <property type="project" value="TreeGrafter"/>
</dbReference>
<dbReference type="InterPro" id="IPR027417">
    <property type="entry name" value="P-loop_NTPase"/>
</dbReference>
<dbReference type="InterPro" id="IPR008995">
    <property type="entry name" value="Mo/tungstate-bd_C_term_dom"/>
</dbReference>
<reference evidence="6" key="1">
    <citation type="journal article" date="2014" name="Int. J. Syst. Evol. Microbiol.">
        <title>Complete genome sequence of Corynebacterium casei LMG S-19264T (=DSM 44701T), isolated from a smear-ripened cheese.</title>
        <authorList>
            <consortium name="US DOE Joint Genome Institute (JGI-PGF)"/>
            <person name="Walter F."/>
            <person name="Albersmeier A."/>
            <person name="Kalinowski J."/>
            <person name="Ruckert C."/>
        </authorList>
    </citation>
    <scope>NUCLEOTIDE SEQUENCE</scope>
    <source>
        <strain evidence="6">CGMCC 1.15762</strain>
    </source>
</reference>
<protein>
    <submittedName>
        <fullName evidence="6">Sugar ABC transporter ATP-binding protein</fullName>
    </submittedName>
</protein>
<evidence type="ECO:0000256" key="3">
    <source>
        <dbReference type="ARBA" id="ARBA00022741"/>
    </source>
</evidence>
<dbReference type="SUPFAM" id="SSF50331">
    <property type="entry name" value="MOP-like"/>
    <property type="match status" value="1"/>
</dbReference>
<evidence type="ECO:0000256" key="2">
    <source>
        <dbReference type="ARBA" id="ARBA00022448"/>
    </source>
</evidence>
<dbReference type="CDD" id="cd03301">
    <property type="entry name" value="ABC_MalK_N"/>
    <property type="match status" value="1"/>
</dbReference>
<dbReference type="InterPro" id="IPR003593">
    <property type="entry name" value="AAA+_ATPase"/>
</dbReference>
<dbReference type="GO" id="GO:0015423">
    <property type="term" value="F:ABC-type maltose transporter activity"/>
    <property type="evidence" value="ECO:0007669"/>
    <property type="project" value="TreeGrafter"/>
</dbReference>
<dbReference type="Pfam" id="PF00005">
    <property type="entry name" value="ABC_tran"/>
    <property type="match status" value="1"/>
</dbReference>
<reference evidence="6" key="2">
    <citation type="submission" date="2020-09" db="EMBL/GenBank/DDBJ databases">
        <authorList>
            <person name="Sun Q."/>
            <person name="Zhou Y."/>
        </authorList>
    </citation>
    <scope>NUCLEOTIDE SEQUENCE</scope>
    <source>
        <strain evidence="6">CGMCC 1.15762</strain>
    </source>
</reference>
<dbReference type="InterPro" id="IPR013611">
    <property type="entry name" value="Transp-assoc_OB_typ2"/>
</dbReference>
<dbReference type="InterPro" id="IPR047641">
    <property type="entry name" value="ABC_transpr_MalK/UgpC-like"/>
</dbReference>
<sequence length="340" mass="36763">MASIELKSVEKWFGEAQVIKGVDLVIEEGEFVIFVGPSGCGKSTLLRMIAGLEETSRGQILIGGRDATAEPPARRGLAMVFQSYALYPHMSVRDNMGFSLKAAGVPKPEMDAKVDEAARVLKLEPLLDRRPKDLSGGQRQRVAIGRSIVRDPTAFLFDEPLSNLDAALRVEMRYEIAKLHQSLKSTMIYVTHDQVEAMTLADRIVVLEAGRVSQVGSPRELYERPGNLFVAQFIGSPKMNVFAVATDGLRVGGLPGEADSFGIRPEHIALVAPGEGHMDGTVDVLEYLGADTYVIVDCGDAGKLTVRAQGDTGMRPGAAVGLRFEDGQTHLFDKAGLAIR</sequence>
<accession>A0A8J3EF74</accession>
<dbReference type="NCBIfam" id="NF008653">
    <property type="entry name" value="PRK11650.1"/>
    <property type="match status" value="1"/>
</dbReference>
<evidence type="ECO:0000313" key="7">
    <source>
        <dbReference type="Proteomes" id="UP000617145"/>
    </source>
</evidence>
<dbReference type="Gene3D" id="3.40.50.300">
    <property type="entry name" value="P-loop containing nucleotide triphosphate hydrolases"/>
    <property type="match status" value="1"/>
</dbReference>
<dbReference type="SUPFAM" id="SSF52540">
    <property type="entry name" value="P-loop containing nucleoside triphosphate hydrolases"/>
    <property type="match status" value="1"/>
</dbReference>
<dbReference type="AlphaFoldDB" id="A0A8J3EF74"/>
<dbReference type="GO" id="GO:0016887">
    <property type="term" value="F:ATP hydrolysis activity"/>
    <property type="evidence" value="ECO:0007669"/>
    <property type="project" value="InterPro"/>
</dbReference>
<organism evidence="6 7">
    <name type="scientific">Salipiger pallidus</name>
    <dbReference type="NCBI Taxonomy" id="1775170"/>
    <lineage>
        <taxon>Bacteria</taxon>
        <taxon>Pseudomonadati</taxon>
        <taxon>Pseudomonadota</taxon>
        <taxon>Alphaproteobacteria</taxon>
        <taxon>Rhodobacterales</taxon>
        <taxon>Roseobacteraceae</taxon>
        <taxon>Salipiger</taxon>
    </lineage>
</organism>
<evidence type="ECO:0000256" key="1">
    <source>
        <dbReference type="ARBA" id="ARBA00005417"/>
    </source>
</evidence>
<dbReference type="InterPro" id="IPR017871">
    <property type="entry name" value="ABC_transporter-like_CS"/>
</dbReference>
<evidence type="ECO:0000313" key="6">
    <source>
        <dbReference type="EMBL" id="GGG63489.1"/>
    </source>
</evidence>